<evidence type="ECO:0000256" key="3">
    <source>
        <dbReference type="ARBA" id="ARBA00022475"/>
    </source>
</evidence>
<dbReference type="EMBL" id="VTPS01000004">
    <property type="protein sequence ID" value="TZE82774.1"/>
    <property type="molecule type" value="Genomic_DNA"/>
</dbReference>
<feature type="transmembrane region" description="Helical" evidence="9">
    <location>
        <begin position="130"/>
        <end position="151"/>
    </location>
</feature>
<evidence type="ECO:0000259" key="10">
    <source>
        <dbReference type="Pfam" id="PF04290"/>
    </source>
</evidence>
<keyword evidence="12" id="KW-1185">Reference proteome</keyword>
<dbReference type="AlphaFoldDB" id="A0A5D8QF13"/>
<evidence type="ECO:0000256" key="8">
    <source>
        <dbReference type="ARBA" id="ARBA00038436"/>
    </source>
</evidence>
<dbReference type="GO" id="GO:0015740">
    <property type="term" value="P:C4-dicarboxylate transport"/>
    <property type="evidence" value="ECO:0007669"/>
    <property type="project" value="TreeGrafter"/>
</dbReference>
<evidence type="ECO:0000256" key="9">
    <source>
        <dbReference type="SAM" id="Phobius"/>
    </source>
</evidence>
<comment type="caution">
    <text evidence="11">The sequence shown here is derived from an EMBL/GenBank/DDBJ whole genome shotgun (WGS) entry which is preliminary data.</text>
</comment>
<dbReference type="GO" id="GO:0005886">
    <property type="term" value="C:plasma membrane"/>
    <property type="evidence" value="ECO:0007669"/>
    <property type="project" value="UniProtKB-SubCell"/>
</dbReference>
<evidence type="ECO:0000256" key="7">
    <source>
        <dbReference type="ARBA" id="ARBA00023136"/>
    </source>
</evidence>
<dbReference type="GO" id="GO:0022857">
    <property type="term" value="F:transmembrane transporter activity"/>
    <property type="evidence" value="ECO:0007669"/>
    <property type="project" value="TreeGrafter"/>
</dbReference>
<dbReference type="RefSeq" id="WP_149544688.1">
    <property type="nucleotide sequence ID" value="NZ_VTPS01000004.1"/>
</dbReference>
<proteinExistence type="inferred from homology"/>
<organism evidence="11 12">
    <name type="scientific">Calorimonas adulescens</name>
    <dbReference type="NCBI Taxonomy" id="2606906"/>
    <lineage>
        <taxon>Bacteria</taxon>
        <taxon>Bacillati</taxon>
        <taxon>Bacillota</taxon>
        <taxon>Clostridia</taxon>
        <taxon>Thermoanaerobacterales</taxon>
        <taxon>Thermoanaerobacteraceae</taxon>
        <taxon>Calorimonas</taxon>
    </lineage>
</organism>
<feature type="transmembrane region" description="Helical" evidence="9">
    <location>
        <begin position="50"/>
        <end position="69"/>
    </location>
</feature>
<sequence length="159" mass="18171">MKLFEKSLKVIIKGLNYICALLLGLMAVIVFINVIERFILSSSIPWAEEVARFLLIWVVFIGAVINFYYDEHLGLDILTARLHGNLKKFISLIAYLVITFILILVIYYGYQFSALSLDWPAPASKIPFGYVYMIAPISCMIMLIVLIYKLIKLWVKGGE</sequence>
<evidence type="ECO:0000256" key="5">
    <source>
        <dbReference type="ARBA" id="ARBA00022692"/>
    </source>
</evidence>
<feature type="domain" description="Tripartite ATP-independent periplasmic transporters DctQ component" evidence="10">
    <location>
        <begin position="26"/>
        <end position="154"/>
    </location>
</feature>
<name>A0A5D8QF13_9THEO</name>
<keyword evidence="3" id="KW-1003">Cell membrane</keyword>
<comment type="similarity">
    <text evidence="8">Belongs to the TRAP transporter small permease family.</text>
</comment>
<keyword evidence="5 9" id="KW-0812">Transmembrane</keyword>
<evidence type="ECO:0000256" key="1">
    <source>
        <dbReference type="ARBA" id="ARBA00004429"/>
    </source>
</evidence>
<feature type="transmembrane region" description="Helical" evidence="9">
    <location>
        <begin position="89"/>
        <end position="110"/>
    </location>
</feature>
<protein>
    <submittedName>
        <fullName evidence="11">TRAP transporter small permease</fullName>
    </submittedName>
</protein>
<keyword evidence="2" id="KW-0813">Transport</keyword>
<evidence type="ECO:0000256" key="4">
    <source>
        <dbReference type="ARBA" id="ARBA00022519"/>
    </source>
</evidence>
<gene>
    <name evidence="11" type="ORF">FWJ32_04035</name>
</gene>
<dbReference type="Pfam" id="PF04290">
    <property type="entry name" value="DctQ"/>
    <property type="match status" value="1"/>
</dbReference>
<dbReference type="PANTHER" id="PTHR35011">
    <property type="entry name" value="2,3-DIKETO-L-GULONATE TRAP TRANSPORTER SMALL PERMEASE PROTEIN YIAM"/>
    <property type="match status" value="1"/>
</dbReference>
<comment type="subcellular location">
    <subcellularLocation>
        <location evidence="1">Cell inner membrane</location>
        <topology evidence="1">Multi-pass membrane protein</topology>
    </subcellularLocation>
</comment>
<evidence type="ECO:0000256" key="2">
    <source>
        <dbReference type="ARBA" id="ARBA00022448"/>
    </source>
</evidence>
<keyword evidence="6 9" id="KW-1133">Transmembrane helix</keyword>
<evidence type="ECO:0000313" key="11">
    <source>
        <dbReference type="EMBL" id="TZE82774.1"/>
    </source>
</evidence>
<reference evidence="11 12" key="1">
    <citation type="submission" date="2019-08" db="EMBL/GenBank/DDBJ databases">
        <title>Calorimonas adulescens gen. nov., sp. nov., an anaerobic thermophilic bacterium from Sakhalin hot spring.</title>
        <authorList>
            <person name="Khomyakova M.A."/>
            <person name="Merkel A.Y."/>
            <person name="Novikov A."/>
            <person name="Bonch-Osmolovskaya E.A."/>
            <person name="Slobodkin A.I."/>
        </authorList>
    </citation>
    <scope>NUCLEOTIDE SEQUENCE [LARGE SCALE GENOMIC DNA]</scope>
    <source>
        <strain evidence="11 12">A05MB</strain>
    </source>
</reference>
<keyword evidence="4" id="KW-0997">Cell inner membrane</keyword>
<dbReference type="InterPro" id="IPR055348">
    <property type="entry name" value="DctQ"/>
</dbReference>
<feature type="transmembrane region" description="Helical" evidence="9">
    <location>
        <begin position="15"/>
        <end position="35"/>
    </location>
</feature>
<dbReference type="Proteomes" id="UP000322976">
    <property type="component" value="Unassembled WGS sequence"/>
</dbReference>
<evidence type="ECO:0000256" key="6">
    <source>
        <dbReference type="ARBA" id="ARBA00022989"/>
    </source>
</evidence>
<evidence type="ECO:0000313" key="12">
    <source>
        <dbReference type="Proteomes" id="UP000322976"/>
    </source>
</evidence>
<accession>A0A5D8QF13</accession>
<dbReference type="InterPro" id="IPR007387">
    <property type="entry name" value="TRAP_DctQ"/>
</dbReference>
<keyword evidence="7 9" id="KW-0472">Membrane</keyword>
<dbReference type="PANTHER" id="PTHR35011:SF2">
    <property type="entry name" value="2,3-DIKETO-L-GULONATE TRAP TRANSPORTER SMALL PERMEASE PROTEIN YIAM"/>
    <property type="match status" value="1"/>
</dbReference>